<gene>
    <name evidence="3" type="ORF">J0X12_11365</name>
</gene>
<reference evidence="3 4" key="1">
    <citation type="submission" date="2021-03" db="EMBL/GenBank/DDBJ databases">
        <title>Sneathiella sp. CAU 1612 isolated from Kang Won-do.</title>
        <authorList>
            <person name="Kim W."/>
        </authorList>
    </citation>
    <scope>NUCLEOTIDE SEQUENCE [LARGE SCALE GENOMIC DNA]</scope>
    <source>
        <strain evidence="3 4">CAU 1612</strain>
    </source>
</reference>
<sequence length="174" mass="20072">MISYGKQEIEALALIEPVNTNKIRIDADTYIRRAHELRSQYFTEKLSNLYQTTVGKFLRNREIQLAKSALYSMSERELKDIGITRNEIDRAVEGRKEMEASQKKGFWTTLATRFMEAQTSRAAYVHLMSMNSRELADIGLTRSEIEAAVKGHRNYRANDNLERPSNTNDHRKAG</sequence>
<evidence type="ECO:0000313" key="3">
    <source>
        <dbReference type="EMBL" id="MBO0334220.1"/>
    </source>
</evidence>
<dbReference type="Proteomes" id="UP000664761">
    <property type="component" value="Unassembled WGS sequence"/>
</dbReference>
<dbReference type="Pfam" id="PF06568">
    <property type="entry name" value="YjiS-like"/>
    <property type="match status" value="2"/>
</dbReference>
<feature type="region of interest" description="Disordered" evidence="1">
    <location>
        <begin position="155"/>
        <end position="174"/>
    </location>
</feature>
<dbReference type="RefSeq" id="WP_207045766.1">
    <property type="nucleotide sequence ID" value="NZ_JAFLNC010000003.1"/>
</dbReference>
<keyword evidence="4" id="KW-1185">Reference proteome</keyword>
<protein>
    <submittedName>
        <fullName evidence="3">DUF1127 domain-containing protein</fullName>
    </submittedName>
</protein>
<feature type="domain" description="YjiS-like" evidence="2">
    <location>
        <begin position="118"/>
        <end position="146"/>
    </location>
</feature>
<feature type="domain" description="YjiS-like" evidence="2">
    <location>
        <begin position="69"/>
        <end position="88"/>
    </location>
</feature>
<name>A0ABS3F6T5_9PROT</name>
<dbReference type="EMBL" id="JAFLNC010000003">
    <property type="protein sequence ID" value="MBO0334220.1"/>
    <property type="molecule type" value="Genomic_DNA"/>
</dbReference>
<comment type="caution">
    <text evidence="3">The sequence shown here is derived from an EMBL/GenBank/DDBJ whole genome shotgun (WGS) entry which is preliminary data.</text>
</comment>
<organism evidence="3 4">
    <name type="scientific">Sneathiella sedimenti</name>
    <dbReference type="NCBI Taxonomy" id="2816034"/>
    <lineage>
        <taxon>Bacteria</taxon>
        <taxon>Pseudomonadati</taxon>
        <taxon>Pseudomonadota</taxon>
        <taxon>Alphaproteobacteria</taxon>
        <taxon>Sneathiellales</taxon>
        <taxon>Sneathiellaceae</taxon>
        <taxon>Sneathiella</taxon>
    </lineage>
</organism>
<evidence type="ECO:0000313" key="4">
    <source>
        <dbReference type="Proteomes" id="UP000664761"/>
    </source>
</evidence>
<proteinExistence type="predicted"/>
<evidence type="ECO:0000256" key="1">
    <source>
        <dbReference type="SAM" id="MobiDB-lite"/>
    </source>
</evidence>
<accession>A0ABS3F6T5</accession>
<evidence type="ECO:0000259" key="2">
    <source>
        <dbReference type="Pfam" id="PF06568"/>
    </source>
</evidence>
<dbReference type="InterPro" id="IPR009506">
    <property type="entry name" value="YjiS-like"/>
</dbReference>